<reference evidence="1" key="1">
    <citation type="submission" date="2023-06" db="EMBL/GenBank/DDBJ databases">
        <title>Conoideocrella luteorostrata (Hypocreales: Clavicipitaceae), a potential biocontrol fungus for elongate hemlock scale in United States Christmas tree production areas.</title>
        <authorList>
            <person name="Barrett H."/>
            <person name="Lovett B."/>
            <person name="Macias A.M."/>
            <person name="Stajich J.E."/>
            <person name="Kasson M.T."/>
        </authorList>
    </citation>
    <scope>NUCLEOTIDE SEQUENCE</scope>
    <source>
        <strain evidence="1">ARSEF 14590</strain>
    </source>
</reference>
<sequence length="269" mass="31228">MEQHTDNENPILILLGFDSLDQLEALPVKERRTILTEHLVADESLELDESHTLKAEPQEYTLRVIIGREKYSNFERELAKEARRIFYQDNQFVLWSTHLNVFLQGDYGDRTSCIPVYELVKDIVIGLACYRGDFDSNAMALQEVLCFTNLECLSIELWGHGALDGSDLPTQRMIHAVSKTVKQIIRRDNLHVTVSKVFMDWNNYGAFPHDGWMKEVRDLRSYWNMPADDVIEKVKEGVGSFEELMQVQIAIWTDPHFVSNWFENGSVNW</sequence>
<evidence type="ECO:0000313" key="1">
    <source>
        <dbReference type="EMBL" id="KAK2595200.1"/>
    </source>
</evidence>
<keyword evidence="2" id="KW-1185">Reference proteome</keyword>
<protein>
    <submittedName>
        <fullName evidence="1">Uncharacterized protein</fullName>
    </submittedName>
</protein>
<gene>
    <name evidence="1" type="ORF">QQS21_007105</name>
</gene>
<dbReference type="AlphaFoldDB" id="A0AAJ0FZR8"/>
<dbReference type="EMBL" id="JASWJB010000140">
    <property type="protein sequence ID" value="KAK2595200.1"/>
    <property type="molecule type" value="Genomic_DNA"/>
</dbReference>
<accession>A0AAJ0FZR8</accession>
<dbReference type="Proteomes" id="UP001251528">
    <property type="component" value="Unassembled WGS sequence"/>
</dbReference>
<comment type="caution">
    <text evidence="1">The sequence shown here is derived from an EMBL/GenBank/DDBJ whole genome shotgun (WGS) entry which is preliminary data.</text>
</comment>
<organism evidence="1 2">
    <name type="scientific">Conoideocrella luteorostrata</name>
    <dbReference type="NCBI Taxonomy" id="1105319"/>
    <lineage>
        <taxon>Eukaryota</taxon>
        <taxon>Fungi</taxon>
        <taxon>Dikarya</taxon>
        <taxon>Ascomycota</taxon>
        <taxon>Pezizomycotina</taxon>
        <taxon>Sordariomycetes</taxon>
        <taxon>Hypocreomycetidae</taxon>
        <taxon>Hypocreales</taxon>
        <taxon>Clavicipitaceae</taxon>
        <taxon>Conoideocrella</taxon>
    </lineage>
</organism>
<evidence type="ECO:0000313" key="2">
    <source>
        <dbReference type="Proteomes" id="UP001251528"/>
    </source>
</evidence>
<proteinExistence type="predicted"/>
<name>A0AAJ0FZR8_9HYPO</name>